<dbReference type="Proteomes" id="UP000050421">
    <property type="component" value="Unassembled WGS sequence"/>
</dbReference>
<dbReference type="Pfam" id="PF00884">
    <property type="entry name" value="Sulfatase"/>
    <property type="match status" value="1"/>
</dbReference>
<dbReference type="eggNOG" id="COG3119">
    <property type="taxonomic scope" value="Bacteria"/>
</dbReference>
<evidence type="ECO:0000256" key="3">
    <source>
        <dbReference type="ARBA" id="ARBA00022723"/>
    </source>
</evidence>
<evidence type="ECO:0000313" key="8">
    <source>
        <dbReference type="EMBL" id="KPQ14115.1"/>
    </source>
</evidence>
<gene>
    <name evidence="8" type="ORF">HLUCCX10_11250</name>
</gene>
<dbReference type="PATRIC" id="fig|1305737.6.peg.2862"/>
<keyword evidence="3" id="KW-0479">Metal-binding</keyword>
<accession>A0A0P7YHD7</accession>
<feature type="domain" description="Sulfatase N-terminal" evidence="7">
    <location>
        <begin position="10"/>
        <end position="170"/>
    </location>
</feature>
<organism evidence="8 9">
    <name type="scientific">Algoriphagus marincola HL-49</name>
    <dbReference type="NCBI Taxonomy" id="1305737"/>
    <lineage>
        <taxon>Bacteria</taxon>
        <taxon>Pseudomonadati</taxon>
        <taxon>Bacteroidota</taxon>
        <taxon>Cytophagia</taxon>
        <taxon>Cytophagales</taxon>
        <taxon>Cyclobacteriaceae</taxon>
        <taxon>Algoriphagus</taxon>
    </lineage>
</organism>
<keyword evidence="6" id="KW-0106">Calcium</keyword>
<name>A0A0P7YHD7_9BACT</name>
<evidence type="ECO:0000313" key="9">
    <source>
        <dbReference type="Proteomes" id="UP000050421"/>
    </source>
</evidence>
<sequence length="298" mass="33729">EKYHGKPVNLTEALTLEALDALGRARSANQPFYLYLSHYTVHVPLEPHHPYYQKYEEMGLDSREARYASMIEGMDQSLGDLMDYLVENNLMENTIILFMSDNGGLSALGRGGEPHTHNWPLNSGKGSAYEGGIRVPMIVSWPGKIQAGSKSEEILVIEDFFPTILEMAGIKEYQTVQEIDGISFVPALTGQITTDPDRNLIWHFPNKWGANGPGIGSTSSIRKGDWKLVYWHKTQSMELFNLQEDLMEKTNLANQRPEKLKELAKELGNYLRTVKAQMPSFRDSEKQVPWPDEVLNTL</sequence>
<dbReference type="InterPro" id="IPR017850">
    <property type="entry name" value="Alkaline_phosphatase_core_sf"/>
</dbReference>
<evidence type="ECO:0000259" key="7">
    <source>
        <dbReference type="Pfam" id="PF00884"/>
    </source>
</evidence>
<protein>
    <submittedName>
        <fullName evidence="8">Arylsulfatase A related protein</fullName>
    </submittedName>
</protein>
<comment type="cofactor">
    <cofactor evidence="1">
        <name>Ca(2+)</name>
        <dbReference type="ChEBI" id="CHEBI:29108"/>
    </cofactor>
</comment>
<dbReference type="GO" id="GO:0046872">
    <property type="term" value="F:metal ion binding"/>
    <property type="evidence" value="ECO:0007669"/>
    <property type="project" value="UniProtKB-KW"/>
</dbReference>
<dbReference type="PANTHER" id="PTHR42693:SF42">
    <property type="entry name" value="ARYLSULFATASE G"/>
    <property type="match status" value="1"/>
</dbReference>
<keyword evidence="4" id="KW-0732">Signal</keyword>
<evidence type="ECO:0000256" key="6">
    <source>
        <dbReference type="ARBA" id="ARBA00022837"/>
    </source>
</evidence>
<dbReference type="PANTHER" id="PTHR42693">
    <property type="entry name" value="ARYLSULFATASE FAMILY MEMBER"/>
    <property type="match status" value="1"/>
</dbReference>
<keyword evidence="5" id="KW-0378">Hydrolase</keyword>
<evidence type="ECO:0000256" key="5">
    <source>
        <dbReference type="ARBA" id="ARBA00022801"/>
    </source>
</evidence>
<evidence type="ECO:0000256" key="2">
    <source>
        <dbReference type="ARBA" id="ARBA00008779"/>
    </source>
</evidence>
<dbReference type="SUPFAM" id="SSF53649">
    <property type="entry name" value="Alkaline phosphatase-like"/>
    <property type="match status" value="1"/>
</dbReference>
<proteinExistence type="inferred from homology"/>
<dbReference type="Gene3D" id="3.30.1120.10">
    <property type="match status" value="1"/>
</dbReference>
<dbReference type="GO" id="GO:0004065">
    <property type="term" value="F:arylsulfatase activity"/>
    <property type="evidence" value="ECO:0007669"/>
    <property type="project" value="TreeGrafter"/>
</dbReference>
<dbReference type="InterPro" id="IPR050738">
    <property type="entry name" value="Sulfatase"/>
</dbReference>
<dbReference type="AlphaFoldDB" id="A0A0P7YHD7"/>
<comment type="caution">
    <text evidence="8">The sequence shown here is derived from an EMBL/GenBank/DDBJ whole genome shotgun (WGS) entry which is preliminary data.</text>
</comment>
<dbReference type="InterPro" id="IPR000917">
    <property type="entry name" value="Sulfatase_N"/>
</dbReference>
<evidence type="ECO:0000256" key="1">
    <source>
        <dbReference type="ARBA" id="ARBA00001913"/>
    </source>
</evidence>
<dbReference type="EMBL" id="LJXT01000071">
    <property type="protein sequence ID" value="KPQ14115.1"/>
    <property type="molecule type" value="Genomic_DNA"/>
</dbReference>
<dbReference type="STRING" id="1305737.GCA_000526355_01867"/>
<dbReference type="Gene3D" id="3.40.720.10">
    <property type="entry name" value="Alkaline Phosphatase, subunit A"/>
    <property type="match status" value="1"/>
</dbReference>
<reference evidence="8 9" key="1">
    <citation type="submission" date="2015-09" db="EMBL/GenBank/DDBJ databases">
        <title>Identification and resolution of microdiversity through metagenomic sequencing of parallel consortia.</title>
        <authorList>
            <person name="Nelson W.C."/>
            <person name="Romine M.F."/>
            <person name="Lindemann S.R."/>
        </authorList>
    </citation>
    <scope>NUCLEOTIDE SEQUENCE [LARGE SCALE GENOMIC DNA]</scope>
    <source>
        <strain evidence="8">HL-49</strain>
    </source>
</reference>
<evidence type="ECO:0000256" key="4">
    <source>
        <dbReference type="ARBA" id="ARBA00022729"/>
    </source>
</evidence>
<comment type="similarity">
    <text evidence="2">Belongs to the sulfatase family.</text>
</comment>
<feature type="non-terminal residue" evidence="8">
    <location>
        <position position="1"/>
    </location>
</feature>